<dbReference type="AlphaFoldDB" id="A0A210QR95"/>
<sequence length="251" mass="26939">MWKNPPQNPRALPSISGYHFQGYIGDIRSLARRTLPRNPPNNLLSFFDGSVASVSCSELALSPVNLIKDSRYPRTIPGGFKQDDNGHELEVLRGGSERSTFQYFPLSARLALHNVANTPSADKPERRCTKTKVVLGVSLYLALIVLVLIITVAVLASSLSASTGPASTVSAISDSSADSGDYTPSTSSILGLPSPPNTASPPENDSDHRTNDSCINIDAKLVIYNNGDKNVDNTKSNVNQTANDEKPDNDD</sequence>
<gene>
    <name evidence="3" type="ORF">KP79_PYT00750</name>
</gene>
<organism evidence="3 4">
    <name type="scientific">Mizuhopecten yessoensis</name>
    <name type="common">Japanese scallop</name>
    <name type="synonym">Patinopecten yessoensis</name>
    <dbReference type="NCBI Taxonomy" id="6573"/>
    <lineage>
        <taxon>Eukaryota</taxon>
        <taxon>Metazoa</taxon>
        <taxon>Spiralia</taxon>
        <taxon>Lophotrochozoa</taxon>
        <taxon>Mollusca</taxon>
        <taxon>Bivalvia</taxon>
        <taxon>Autobranchia</taxon>
        <taxon>Pteriomorphia</taxon>
        <taxon>Pectinida</taxon>
        <taxon>Pectinoidea</taxon>
        <taxon>Pectinidae</taxon>
        <taxon>Mizuhopecten</taxon>
    </lineage>
</organism>
<proteinExistence type="predicted"/>
<reference evidence="3 4" key="1">
    <citation type="journal article" date="2017" name="Nat. Ecol. Evol.">
        <title>Scallop genome provides insights into evolution of bilaterian karyotype and development.</title>
        <authorList>
            <person name="Wang S."/>
            <person name="Zhang J."/>
            <person name="Jiao W."/>
            <person name="Li J."/>
            <person name="Xun X."/>
            <person name="Sun Y."/>
            <person name="Guo X."/>
            <person name="Huan P."/>
            <person name="Dong B."/>
            <person name="Zhang L."/>
            <person name="Hu X."/>
            <person name="Sun X."/>
            <person name="Wang J."/>
            <person name="Zhao C."/>
            <person name="Wang Y."/>
            <person name="Wang D."/>
            <person name="Huang X."/>
            <person name="Wang R."/>
            <person name="Lv J."/>
            <person name="Li Y."/>
            <person name="Zhang Z."/>
            <person name="Liu B."/>
            <person name="Lu W."/>
            <person name="Hui Y."/>
            <person name="Liang J."/>
            <person name="Zhou Z."/>
            <person name="Hou R."/>
            <person name="Li X."/>
            <person name="Liu Y."/>
            <person name="Li H."/>
            <person name="Ning X."/>
            <person name="Lin Y."/>
            <person name="Zhao L."/>
            <person name="Xing Q."/>
            <person name="Dou J."/>
            <person name="Li Y."/>
            <person name="Mao J."/>
            <person name="Guo H."/>
            <person name="Dou H."/>
            <person name="Li T."/>
            <person name="Mu C."/>
            <person name="Jiang W."/>
            <person name="Fu Q."/>
            <person name="Fu X."/>
            <person name="Miao Y."/>
            <person name="Liu J."/>
            <person name="Yu Q."/>
            <person name="Li R."/>
            <person name="Liao H."/>
            <person name="Li X."/>
            <person name="Kong Y."/>
            <person name="Jiang Z."/>
            <person name="Chourrout D."/>
            <person name="Li R."/>
            <person name="Bao Z."/>
        </authorList>
    </citation>
    <scope>NUCLEOTIDE SEQUENCE [LARGE SCALE GENOMIC DNA]</scope>
    <source>
        <strain evidence="3 4">PY_sf001</strain>
    </source>
</reference>
<accession>A0A210QR95</accession>
<feature type="region of interest" description="Disordered" evidence="1">
    <location>
        <begin position="163"/>
        <end position="212"/>
    </location>
</feature>
<protein>
    <submittedName>
        <fullName evidence="3">Uncharacterized protein</fullName>
    </submittedName>
</protein>
<dbReference type="Proteomes" id="UP000242188">
    <property type="component" value="Unassembled WGS sequence"/>
</dbReference>
<evidence type="ECO:0000256" key="1">
    <source>
        <dbReference type="SAM" id="MobiDB-lite"/>
    </source>
</evidence>
<evidence type="ECO:0000313" key="4">
    <source>
        <dbReference type="Proteomes" id="UP000242188"/>
    </source>
</evidence>
<evidence type="ECO:0000313" key="3">
    <source>
        <dbReference type="EMBL" id="OWF51241.1"/>
    </source>
</evidence>
<keyword evidence="2" id="KW-0812">Transmembrane</keyword>
<name>A0A210QR95_MIZYE</name>
<evidence type="ECO:0000256" key="2">
    <source>
        <dbReference type="SAM" id="Phobius"/>
    </source>
</evidence>
<keyword evidence="4" id="KW-1185">Reference proteome</keyword>
<feature type="compositionally biased region" description="Polar residues" evidence="1">
    <location>
        <begin position="233"/>
        <end position="242"/>
    </location>
</feature>
<comment type="caution">
    <text evidence="3">The sequence shown here is derived from an EMBL/GenBank/DDBJ whole genome shotgun (WGS) entry which is preliminary data.</text>
</comment>
<feature type="transmembrane region" description="Helical" evidence="2">
    <location>
        <begin position="133"/>
        <end position="156"/>
    </location>
</feature>
<keyword evidence="2" id="KW-1133">Transmembrane helix</keyword>
<feature type="region of interest" description="Disordered" evidence="1">
    <location>
        <begin position="228"/>
        <end position="251"/>
    </location>
</feature>
<dbReference type="EMBL" id="NEDP02002307">
    <property type="protein sequence ID" value="OWF51241.1"/>
    <property type="molecule type" value="Genomic_DNA"/>
</dbReference>
<feature type="compositionally biased region" description="Low complexity" evidence="1">
    <location>
        <begin position="163"/>
        <end position="181"/>
    </location>
</feature>
<keyword evidence="2" id="KW-0472">Membrane</keyword>